<dbReference type="Proteomes" id="UP000550729">
    <property type="component" value="Unassembled WGS sequence"/>
</dbReference>
<dbReference type="InterPro" id="IPR036640">
    <property type="entry name" value="ABC1_TM_sf"/>
</dbReference>
<dbReference type="InterPro" id="IPR039421">
    <property type="entry name" value="Type_1_exporter"/>
</dbReference>
<sequence length="598" mass="63029">MLHHAGRDRLPGLVVLGVPPTYFDRADPAVDRAAVAARVTRAATRRPPLDPRLLRSSPAARRYVAATVLFAVATATCVVVIAGATASILSELIVDAGARSLEAQRTQLIVLVIAVAVRTAVHYVRERYSQRAADLVIADLRRQAVDTLSDPRRTPPRRLLAVRDHAATVVLRGLDDLAPYLSGYVPALVLSVVVTPAMIVVMAVVDVPSAVIVIITMPLIPLFMVLIGLMTRDRTAAKLTATSRLSSQLMDLVAGIPTLRALHRVHRPAKQVEQLGQRWRRSTMATLRVAFLSGAVLELLATLCVALVAVSIGVRLVYGEMSLFAGVFALILAPEAYLPLRQVGAQFHNSADGLAAADDVFELIGDDRPKSAPGHRVALRDAAIEFDDLSVDGRDGMAPNGLSVSIPPGTLSVWRGPNGAGKSTALAVLLGLIGDYSGHVRVGGVSLRDVDVEDLRSQLAWLPQHPAIAPATVAENLALFAEVTPDGLDAAMTATGFGAVVESLAAGLQTRLGAGGVGLSAGQRQRLGLTRALAASAPLLLLDEPTAHLDDEASNAVIDAVRARVARGCTAIVISHRESWWAAADHVVDVGGAHVAAR</sequence>
<dbReference type="PANTHER" id="PTHR24221">
    <property type="entry name" value="ATP-BINDING CASSETTE SUB-FAMILY B"/>
    <property type="match status" value="1"/>
</dbReference>
<evidence type="ECO:0000313" key="10">
    <source>
        <dbReference type="EMBL" id="NMO04426.1"/>
    </source>
</evidence>
<name>A0A848L0U6_9ACTN</name>
<dbReference type="PROSITE" id="PS50929">
    <property type="entry name" value="ABC_TM1F"/>
    <property type="match status" value="1"/>
</dbReference>
<feature type="transmembrane region" description="Helical" evidence="7">
    <location>
        <begin position="63"/>
        <end position="86"/>
    </location>
</feature>
<dbReference type="CDD" id="cd18584">
    <property type="entry name" value="ABC_6TM_AarD_CydD"/>
    <property type="match status" value="1"/>
</dbReference>
<keyword evidence="4" id="KW-0067">ATP-binding</keyword>
<dbReference type="GO" id="GO:0005524">
    <property type="term" value="F:ATP binding"/>
    <property type="evidence" value="ECO:0007669"/>
    <property type="project" value="UniProtKB-KW"/>
</dbReference>
<dbReference type="InterPro" id="IPR011527">
    <property type="entry name" value="ABC1_TM_dom"/>
</dbReference>
<dbReference type="AlphaFoldDB" id="A0A848L0U6"/>
<dbReference type="PANTHER" id="PTHR24221:SF590">
    <property type="entry name" value="COMPONENT LINKED WITH THE ASSEMBLY OF CYTOCHROME' TRANSPORT TRANSMEMBRANE ATP-BINDING PROTEIN ABC TRANSPORTER CYDD-RELATED"/>
    <property type="match status" value="1"/>
</dbReference>
<evidence type="ECO:0000259" key="8">
    <source>
        <dbReference type="PROSITE" id="PS50893"/>
    </source>
</evidence>
<dbReference type="SUPFAM" id="SSF52540">
    <property type="entry name" value="P-loop containing nucleoside triphosphate hydrolases"/>
    <property type="match status" value="1"/>
</dbReference>
<evidence type="ECO:0000256" key="6">
    <source>
        <dbReference type="ARBA" id="ARBA00023136"/>
    </source>
</evidence>
<dbReference type="SUPFAM" id="SSF90123">
    <property type="entry name" value="ABC transporter transmembrane region"/>
    <property type="match status" value="1"/>
</dbReference>
<evidence type="ECO:0000313" key="11">
    <source>
        <dbReference type="Proteomes" id="UP000550729"/>
    </source>
</evidence>
<keyword evidence="3" id="KW-0547">Nucleotide-binding</keyword>
<evidence type="ECO:0000256" key="4">
    <source>
        <dbReference type="ARBA" id="ARBA00022840"/>
    </source>
</evidence>
<keyword evidence="11" id="KW-1185">Reference proteome</keyword>
<evidence type="ECO:0000256" key="2">
    <source>
        <dbReference type="ARBA" id="ARBA00022692"/>
    </source>
</evidence>
<dbReference type="PROSITE" id="PS50893">
    <property type="entry name" value="ABC_TRANSPORTER_2"/>
    <property type="match status" value="1"/>
</dbReference>
<evidence type="ECO:0000256" key="1">
    <source>
        <dbReference type="ARBA" id="ARBA00004651"/>
    </source>
</evidence>
<dbReference type="CDD" id="cd03228">
    <property type="entry name" value="ABCC_MRP_Like"/>
    <property type="match status" value="1"/>
</dbReference>
<comment type="caution">
    <text evidence="10">The sequence shown here is derived from an EMBL/GenBank/DDBJ whole genome shotgun (WGS) entry which is preliminary data.</text>
</comment>
<organism evidence="10 11">
    <name type="scientific">Gordonia asplenii</name>
    <dbReference type="NCBI Taxonomy" id="2725283"/>
    <lineage>
        <taxon>Bacteria</taxon>
        <taxon>Bacillati</taxon>
        <taxon>Actinomycetota</taxon>
        <taxon>Actinomycetes</taxon>
        <taxon>Mycobacteriales</taxon>
        <taxon>Gordoniaceae</taxon>
        <taxon>Gordonia</taxon>
    </lineage>
</organism>
<dbReference type="SMART" id="SM00382">
    <property type="entry name" value="AAA"/>
    <property type="match status" value="1"/>
</dbReference>
<evidence type="ECO:0000256" key="7">
    <source>
        <dbReference type="SAM" id="Phobius"/>
    </source>
</evidence>
<keyword evidence="2 7" id="KW-0812">Transmembrane</keyword>
<protein>
    <submittedName>
        <fullName evidence="10">Thiol reductant ABC exporter subunit CydD</fullName>
    </submittedName>
</protein>
<keyword evidence="6 7" id="KW-0472">Membrane</keyword>
<dbReference type="EMBL" id="JABBNB010000035">
    <property type="protein sequence ID" value="NMO04426.1"/>
    <property type="molecule type" value="Genomic_DNA"/>
</dbReference>
<dbReference type="InterPro" id="IPR003593">
    <property type="entry name" value="AAA+_ATPase"/>
</dbReference>
<dbReference type="InterPro" id="IPR027417">
    <property type="entry name" value="P-loop_NTPase"/>
</dbReference>
<gene>
    <name evidence="10" type="primary">cydD</name>
    <name evidence="10" type="ORF">HH308_24710</name>
</gene>
<dbReference type="GO" id="GO:0005886">
    <property type="term" value="C:plasma membrane"/>
    <property type="evidence" value="ECO:0007669"/>
    <property type="project" value="UniProtKB-SubCell"/>
</dbReference>
<proteinExistence type="predicted"/>
<feature type="transmembrane region" description="Helical" evidence="7">
    <location>
        <begin position="181"/>
        <end position="204"/>
    </location>
</feature>
<dbReference type="GO" id="GO:0042883">
    <property type="term" value="P:cysteine transport"/>
    <property type="evidence" value="ECO:0007669"/>
    <property type="project" value="InterPro"/>
</dbReference>
<evidence type="ECO:0000259" key="9">
    <source>
        <dbReference type="PROSITE" id="PS50929"/>
    </source>
</evidence>
<evidence type="ECO:0000256" key="5">
    <source>
        <dbReference type="ARBA" id="ARBA00022989"/>
    </source>
</evidence>
<feature type="transmembrane region" description="Helical" evidence="7">
    <location>
        <begin position="289"/>
        <end position="310"/>
    </location>
</feature>
<dbReference type="GO" id="GO:0016887">
    <property type="term" value="F:ATP hydrolysis activity"/>
    <property type="evidence" value="ECO:0007669"/>
    <property type="project" value="InterPro"/>
</dbReference>
<keyword evidence="5 7" id="KW-1133">Transmembrane helix</keyword>
<dbReference type="GO" id="GO:0140359">
    <property type="term" value="F:ABC-type transporter activity"/>
    <property type="evidence" value="ECO:0007669"/>
    <property type="project" value="InterPro"/>
</dbReference>
<comment type="subcellular location">
    <subcellularLocation>
        <location evidence="1">Cell membrane</location>
        <topology evidence="1">Multi-pass membrane protein</topology>
    </subcellularLocation>
</comment>
<dbReference type="InterPro" id="IPR014216">
    <property type="entry name" value="ABC_transptr_CydD"/>
</dbReference>
<reference evidence="10 11" key="1">
    <citation type="submission" date="2020-04" db="EMBL/GenBank/DDBJ databases">
        <title>Gordonia sp. nov. TBRC 11910.</title>
        <authorList>
            <person name="Suriyachadkun C."/>
        </authorList>
    </citation>
    <scope>NUCLEOTIDE SEQUENCE [LARGE SCALE GENOMIC DNA]</scope>
    <source>
        <strain evidence="10 11">TBRC 11910</strain>
    </source>
</reference>
<dbReference type="NCBIfam" id="TIGR02857">
    <property type="entry name" value="CydD"/>
    <property type="match status" value="1"/>
</dbReference>
<dbReference type="Pfam" id="PF00664">
    <property type="entry name" value="ABC_membrane"/>
    <property type="match status" value="1"/>
</dbReference>
<feature type="domain" description="ABC transmembrane type-1" evidence="9">
    <location>
        <begin position="70"/>
        <end position="352"/>
    </location>
</feature>
<dbReference type="Pfam" id="PF00005">
    <property type="entry name" value="ABC_tran"/>
    <property type="match status" value="1"/>
</dbReference>
<dbReference type="Gene3D" id="3.40.50.300">
    <property type="entry name" value="P-loop containing nucleotide triphosphate hydrolases"/>
    <property type="match status" value="1"/>
</dbReference>
<evidence type="ECO:0000256" key="3">
    <source>
        <dbReference type="ARBA" id="ARBA00022741"/>
    </source>
</evidence>
<dbReference type="InterPro" id="IPR003439">
    <property type="entry name" value="ABC_transporter-like_ATP-bd"/>
</dbReference>
<feature type="transmembrane region" description="Helical" evidence="7">
    <location>
        <begin position="210"/>
        <end position="229"/>
    </location>
</feature>
<feature type="transmembrane region" description="Helical" evidence="7">
    <location>
        <begin position="106"/>
        <end position="124"/>
    </location>
</feature>
<accession>A0A848L0U6</accession>
<dbReference type="Gene3D" id="1.20.1560.10">
    <property type="entry name" value="ABC transporter type 1, transmembrane domain"/>
    <property type="match status" value="1"/>
</dbReference>
<feature type="domain" description="ABC transporter" evidence="8">
    <location>
        <begin position="384"/>
        <end position="598"/>
    </location>
</feature>